<name>A0ABU9E314_9FLAO</name>
<comment type="caution">
    <text evidence="2">The sequence shown here is derived from an EMBL/GenBank/DDBJ whole genome shotgun (WGS) entry which is preliminary data.</text>
</comment>
<dbReference type="InterPro" id="IPR029044">
    <property type="entry name" value="Nucleotide-diphossugar_trans"/>
</dbReference>
<feature type="domain" description="Glycosyltransferase 2-like" evidence="1">
    <location>
        <begin position="5"/>
        <end position="167"/>
    </location>
</feature>
<evidence type="ECO:0000313" key="2">
    <source>
        <dbReference type="EMBL" id="MEK8181048.1"/>
    </source>
</evidence>
<keyword evidence="2" id="KW-0808">Transferase</keyword>
<dbReference type="Proteomes" id="UP001491349">
    <property type="component" value="Unassembled WGS sequence"/>
</dbReference>
<reference evidence="2 3" key="1">
    <citation type="submission" date="2024-04" db="EMBL/GenBank/DDBJ databases">
        <title>draft genome sequnece of Flavobacterium buctense JCM 30750.</title>
        <authorList>
            <person name="Kim D.-U."/>
        </authorList>
    </citation>
    <scope>NUCLEOTIDE SEQUENCE [LARGE SCALE GENOMIC DNA]</scope>
    <source>
        <strain evidence="2 3">JCM 30750</strain>
    </source>
</reference>
<gene>
    <name evidence="2" type="ORF">WMW71_11920</name>
</gene>
<keyword evidence="3" id="KW-1185">Reference proteome</keyword>
<dbReference type="RefSeq" id="WP_187660973.1">
    <property type="nucleotide sequence ID" value="NZ_JACTAB010000007.1"/>
</dbReference>
<dbReference type="GO" id="GO:0016757">
    <property type="term" value="F:glycosyltransferase activity"/>
    <property type="evidence" value="ECO:0007669"/>
    <property type="project" value="UniProtKB-KW"/>
</dbReference>
<dbReference type="Gene3D" id="3.90.550.10">
    <property type="entry name" value="Spore Coat Polysaccharide Biosynthesis Protein SpsA, Chain A"/>
    <property type="match status" value="1"/>
</dbReference>
<organism evidence="2 3">
    <name type="scientific">Flavobacterium buctense</name>
    <dbReference type="NCBI Taxonomy" id="1648146"/>
    <lineage>
        <taxon>Bacteria</taxon>
        <taxon>Pseudomonadati</taxon>
        <taxon>Bacteroidota</taxon>
        <taxon>Flavobacteriia</taxon>
        <taxon>Flavobacteriales</taxon>
        <taxon>Flavobacteriaceae</taxon>
        <taxon>Flavobacterium</taxon>
    </lineage>
</organism>
<keyword evidence="2" id="KW-0328">Glycosyltransferase</keyword>
<sequence>MAYFSIIIPVYNKEKFVFKTLKSILAQTYSDYEIIIVNDGSTDNSETIIQSFKDHRIQYFSKENEGVAVARNYGLAKARGEYICFLDADDFWYPIFLETLYSYCKKLPEQKVLACAIEIETIHKTFPAQYSIEQKSDYEIVNFFDASQKECVLWTSSSVFHHSVFEKAGHFDTQIKKGEDTELWIRIGLQYPIVFIWQILAKYVYDKSSVSRNLTYFFEPYTFEKYAVEEKKNPKLKHYLDLNRFSAVIKCKLGGDYKNAKLIYNEIDLDKIGWKKTILMELPNVVLKSLIGFKNFLAQIGIGKSVFR</sequence>
<dbReference type="PANTHER" id="PTHR43685">
    <property type="entry name" value="GLYCOSYLTRANSFERASE"/>
    <property type="match status" value="1"/>
</dbReference>
<dbReference type="Pfam" id="PF00535">
    <property type="entry name" value="Glycos_transf_2"/>
    <property type="match status" value="1"/>
</dbReference>
<dbReference type="EC" id="2.4.-.-" evidence="2"/>
<dbReference type="SUPFAM" id="SSF53448">
    <property type="entry name" value="Nucleotide-diphospho-sugar transferases"/>
    <property type="match status" value="1"/>
</dbReference>
<dbReference type="CDD" id="cd00761">
    <property type="entry name" value="Glyco_tranf_GTA_type"/>
    <property type="match status" value="1"/>
</dbReference>
<evidence type="ECO:0000259" key="1">
    <source>
        <dbReference type="Pfam" id="PF00535"/>
    </source>
</evidence>
<dbReference type="PANTHER" id="PTHR43685:SF2">
    <property type="entry name" value="GLYCOSYLTRANSFERASE 2-LIKE DOMAIN-CONTAINING PROTEIN"/>
    <property type="match status" value="1"/>
</dbReference>
<proteinExistence type="predicted"/>
<dbReference type="InterPro" id="IPR001173">
    <property type="entry name" value="Glyco_trans_2-like"/>
</dbReference>
<accession>A0ABU9E314</accession>
<dbReference type="InterPro" id="IPR050834">
    <property type="entry name" value="Glycosyltransf_2"/>
</dbReference>
<protein>
    <submittedName>
        <fullName evidence="2">Glycosyltransferase family A protein</fullName>
        <ecNumber evidence="2">2.4.-.-</ecNumber>
    </submittedName>
</protein>
<evidence type="ECO:0000313" key="3">
    <source>
        <dbReference type="Proteomes" id="UP001491349"/>
    </source>
</evidence>
<dbReference type="EMBL" id="JBBPCB010000008">
    <property type="protein sequence ID" value="MEK8181048.1"/>
    <property type="molecule type" value="Genomic_DNA"/>
</dbReference>